<sequence length="196" mass="22254">MNILILLIWGLLQIWWSPNEIKAEVWKVTSKSQMEISGTTNINNFLCTNLSYSGSDKLFSYSQPLTGNTEWKGEVAVSACNFDCVNSIMTKDFQKTVQADEFPKIKIKFIHMTNKSWDNKQILEGLAEITLAGASKQFPMQCKLVQKGENEMHLIGSQSFLFSDFGLEPPEKFFGAIKVNDRVTVDFVIHLKPFES</sequence>
<name>A0ABV5J2W7_9BACT</name>
<dbReference type="Proteomes" id="UP001589654">
    <property type="component" value="Unassembled WGS sequence"/>
</dbReference>
<reference evidence="1 2" key="1">
    <citation type="submission" date="2024-09" db="EMBL/GenBank/DDBJ databases">
        <authorList>
            <person name="Sun Q."/>
            <person name="Mori K."/>
        </authorList>
    </citation>
    <scope>NUCLEOTIDE SEQUENCE [LARGE SCALE GENOMIC DNA]</scope>
    <source>
        <strain evidence="1 2">CECT 7682</strain>
    </source>
</reference>
<dbReference type="InterPro" id="IPR036761">
    <property type="entry name" value="TTHA0802/YceI-like_sf"/>
</dbReference>
<protein>
    <submittedName>
        <fullName evidence="1">YceI family protein</fullName>
    </submittedName>
</protein>
<accession>A0ABV5J2W7</accession>
<dbReference type="Gene3D" id="2.40.128.110">
    <property type="entry name" value="Lipid/polyisoprenoid-binding, YceI-like"/>
    <property type="match status" value="1"/>
</dbReference>
<evidence type="ECO:0000313" key="1">
    <source>
        <dbReference type="EMBL" id="MFB9210344.1"/>
    </source>
</evidence>
<organism evidence="1 2">
    <name type="scientific">Echinicola jeungdonensis</name>
    <dbReference type="NCBI Taxonomy" id="709343"/>
    <lineage>
        <taxon>Bacteria</taxon>
        <taxon>Pseudomonadati</taxon>
        <taxon>Bacteroidota</taxon>
        <taxon>Cytophagia</taxon>
        <taxon>Cytophagales</taxon>
        <taxon>Cyclobacteriaceae</taxon>
        <taxon>Echinicola</taxon>
    </lineage>
</organism>
<evidence type="ECO:0000313" key="2">
    <source>
        <dbReference type="Proteomes" id="UP001589654"/>
    </source>
</evidence>
<comment type="caution">
    <text evidence="1">The sequence shown here is derived from an EMBL/GenBank/DDBJ whole genome shotgun (WGS) entry which is preliminary data.</text>
</comment>
<dbReference type="RefSeq" id="WP_290246208.1">
    <property type="nucleotide sequence ID" value="NZ_JAUFQT010000001.1"/>
</dbReference>
<proteinExistence type="predicted"/>
<dbReference type="EMBL" id="JBHMEW010000007">
    <property type="protein sequence ID" value="MFB9210344.1"/>
    <property type="molecule type" value="Genomic_DNA"/>
</dbReference>
<keyword evidence="2" id="KW-1185">Reference proteome</keyword>
<gene>
    <name evidence="1" type="ORF">ACFFUR_00870</name>
</gene>
<dbReference type="SUPFAM" id="SSF101874">
    <property type="entry name" value="YceI-like"/>
    <property type="match status" value="1"/>
</dbReference>